<dbReference type="SMART" id="SM00065">
    <property type="entry name" value="GAF"/>
    <property type="match status" value="1"/>
</dbReference>
<evidence type="ECO:0000256" key="1">
    <source>
        <dbReference type="ARBA" id="ARBA00004141"/>
    </source>
</evidence>
<feature type="region of interest" description="Disordered" evidence="5">
    <location>
        <begin position="276"/>
        <end position="309"/>
    </location>
</feature>
<feature type="transmembrane region" description="Helical" evidence="6">
    <location>
        <begin position="58"/>
        <end position="81"/>
    </location>
</feature>
<feature type="compositionally biased region" description="Polar residues" evidence="5">
    <location>
        <begin position="457"/>
        <end position="466"/>
    </location>
</feature>
<evidence type="ECO:0000256" key="6">
    <source>
        <dbReference type="SAM" id="Phobius"/>
    </source>
</evidence>
<feature type="transmembrane region" description="Helical" evidence="6">
    <location>
        <begin position="151"/>
        <end position="170"/>
    </location>
</feature>
<accession>A0A448ZIF3</accession>
<feature type="compositionally biased region" description="Polar residues" evidence="5">
    <location>
        <begin position="290"/>
        <end position="309"/>
    </location>
</feature>
<dbReference type="PANTHER" id="PTHR21706">
    <property type="entry name" value="TRANSMEMBRANE PROTEIN 65"/>
    <property type="match status" value="1"/>
</dbReference>
<evidence type="ECO:0000256" key="4">
    <source>
        <dbReference type="ARBA" id="ARBA00023136"/>
    </source>
</evidence>
<keyword evidence="9" id="KW-1185">Reference proteome</keyword>
<dbReference type="InterPro" id="IPR019537">
    <property type="entry name" value="TMEM65"/>
</dbReference>
<dbReference type="Pfam" id="PF01590">
    <property type="entry name" value="GAF"/>
    <property type="match status" value="1"/>
</dbReference>
<feature type="region of interest" description="Disordered" evidence="5">
    <location>
        <begin position="1"/>
        <end position="41"/>
    </location>
</feature>
<evidence type="ECO:0000313" key="9">
    <source>
        <dbReference type="Proteomes" id="UP000291116"/>
    </source>
</evidence>
<keyword evidence="4 6" id="KW-0472">Membrane</keyword>
<evidence type="ECO:0000256" key="2">
    <source>
        <dbReference type="ARBA" id="ARBA00022692"/>
    </source>
</evidence>
<feature type="domain" description="GAF" evidence="7">
    <location>
        <begin position="183"/>
        <end position="439"/>
    </location>
</feature>
<dbReference type="InterPro" id="IPR029016">
    <property type="entry name" value="GAF-like_dom_sf"/>
</dbReference>
<evidence type="ECO:0000313" key="8">
    <source>
        <dbReference type="EMBL" id="VEU41837.1"/>
    </source>
</evidence>
<feature type="compositionally biased region" description="Low complexity" evidence="5">
    <location>
        <begin position="468"/>
        <end position="478"/>
    </location>
</feature>
<organism evidence="8 9">
    <name type="scientific">Pseudo-nitzschia multistriata</name>
    <dbReference type="NCBI Taxonomy" id="183589"/>
    <lineage>
        <taxon>Eukaryota</taxon>
        <taxon>Sar</taxon>
        <taxon>Stramenopiles</taxon>
        <taxon>Ochrophyta</taxon>
        <taxon>Bacillariophyta</taxon>
        <taxon>Bacillariophyceae</taxon>
        <taxon>Bacillariophycidae</taxon>
        <taxon>Bacillariales</taxon>
        <taxon>Bacillariaceae</taxon>
        <taxon>Pseudo-nitzschia</taxon>
    </lineage>
</organism>
<evidence type="ECO:0000256" key="5">
    <source>
        <dbReference type="SAM" id="MobiDB-lite"/>
    </source>
</evidence>
<dbReference type="Gene3D" id="3.30.450.40">
    <property type="match status" value="1"/>
</dbReference>
<dbReference type="Pfam" id="PF10507">
    <property type="entry name" value="TMEM65"/>
    <property type="match status" value="1"/>
</dbReference>
<protein>
    <recommendedName>
        <fullName evidence="7">GAF domain-containing protein</fullName>
    </recommendedName>
</protein>
<evidence type="ECO:0000259" key="7">
    <source>
        <dbReference type="SMART" id="SM00065"/>
    </source>
</evidence>
<dbReference type="EMBL" id="CAACVS010000389">
    <property type="protein sequence ID" value="VEU41837.1"/>
    <property type="molecule type" value="Genomic_DNA"/>
</dbReference>
<proteinExistence type="predicted"/>
<dbReference type="GO" id="GO:0005739">
    <property type="term" value="C:mitochondrion"/>
    <property type="evidence" value="ECO:0007669"/>
    <property type="project" value="TreeGrafter"/>
</dbReference>
<feature type="region of interest" description="Disordered" evidence="5">
    <location>
        <begin position="454"/>
        <end position="514"/>
    </location>
</feature>
<dbReference type="Proteomes" id="UP000291116">
    <property type="component" value="Unassembled WGS sequence"/>
</dbReference>
<keyword evidence="3 6" id="KW-1133">Transmembrane helix</keyword>
<name>A0A448ZIF3_9STRA</name>
<dbReference type="GO" id="GO:0016020">
    <property type="term" value="C:membrane"/>
    <property type="evidence" value="ECO:0007669"/>
    <property type="project" value="UniProtKB-SubCell"/>
</dbReference>
<keyword evidence="2 6" id="KW-0812">Transmembrane</keyword>
<dbReference type="AlphaFoldDB" id="A0A448ZIF3"/>
<reference evidence="8 9" key="1">
    <citation type="submission" date="2019-01" db="EMBL/GenBank/DDBJ databases">
        <authorList>
            <person name="Ferrante I. M."/>
        </authorList>
    </citation>
    <scope>NUCLEOTIDE SEQUENCE [LARGE SCALE GENOMIC DNA]</scope>
    <source>
        <strain evidence="8 9">B856</strain>
    </source>
</reference>
<dbReference type="InterPro" id="IPR003018">
    <property type="entry name" value="GAF"/>
</dbReference>
<evidence type="ECO:0000256" key="3">
    <source>
        <dbReference type="ARBA" id="ARBA00022989"/>
    </source>
</evidence>
<dbReference type="SUPFAM" id="SSF55781">
    <property type="entry name" value="GAF domain-like"/>
    <property type="match status" value="1"/>
</dbReference>
<dbReference type="PANTHER" id="PTHR21706:SF15">
    <property type="entry name" value="TRANSMEMBRANE PROTEIN 65"/>
    <property type="match status" value="1"/>
</dbReference>
<dbReference type="OrthoDB" id="430821at2759"/>
<sequence>MTRIPVSRNQTKPPPQILRRPANSNASRNRHLKRTADGARRSKATDASVIVDKRTLRWVAFTTSLPFVGFGFMDNFILIIAGDYIDASLGVTLGISTMCAAAIGNIVSDVAGIGCAASIENFCATTLNLPVPELSHAQRQLRSVRFASQGGMAIGMTIGCVLGMVPLLFIDSTKADRLKKKARLERLCLDVVNEAKSLVGAESTCLYLRVDEETKNSKKSASDGILPGFKPSVEGDYLYAKYYVEPPKGESSASSSAGRTSPTKALIRMVSNGIRATPHKGSSEAGDAPESNQQASRESSFPTVPHPVSSSRIIPVGKGIISRAVLTGTTWNISGNLMDEPDFYPLSIETGTIDAADVRCNTAEGDHRFRDCAVVPIRDAKGNVIAVLQALNKQRCASSTEMNSSAGGGFTDQDVEILKSLASHVSVTLQRILLEREGEDDDLGLKDTIRILKEGKGTQNSNTPRWETSATTTTNNSSPRSEEHEGSSRGNQNTTANTIPATGRTTNSKLFPEP</sequence>
<gene>
    <name evidence="8" type="ORF">PSNMU_V1.4_AUG-EV-PASAV3_0087800</name>
</gene>
<feature type="compositionally biased region" description="Polar residues" evidence="5">
    <location>
        <begin position="488"/>
        <end position="514"/>
    </location>
</feature>
<comment type="subcellular location">
    <subcellularLocation>
        <location evidence="1">Membrane</location>
        <topology evidence="1">Multi-pass membrane protein</topology>
    </subcellularLocation>
</comment>